<protein>
    <submittedName>
        <fullName evidence="7">Unannotated protein</fullName>
    </submittedName>
</protein>
<evidence type="ECO:0000256" key="2">
    <source>
        <dbReference type="ARBA" id="ARBA00007639"/>
    </source>
</evidence>
<evidence type="ECO:0000313" key="5">
    <source>
        <dbReference type="EMBL" id="CAB4723776.1"/>
    </source>
</evidence>
<reference evidence="7" key="1">
    <citation type="submission" date="2020-05" db="EMBL/GenBank/DDBJ databases">
        <authorList>
            <person name="Chiriac C."/>
            <person name="Salcher M."/>
            <person name="Ghai R."/>
            <person name="Kavagutti S V."/>
        </authorList>
    </citation>
    <scope>NUCLEOTIDE SEQUENCE</scope>
</reference>
<evidence type="ECO:0000313" key="7">
    <source>
        <dbReference type="EMBL" id="CAB4800212.1"/>
    </source>
</evidence>
<dbReference type="InterPro" id="IPR028082">
    <property type="entry name" value="Peripla_BP_I"/>
</dbReference>
<evidence type="ECO:0000313" key="8">
    <source>
        <dbReference type="EMBL" id="CAB4869409.1"/>
    </source>
</evidence>
<accession>A0A6J6XTA4</accession>
<dbReference type="InterPro" id="IPR025997">
    <property type="entry name" value="SBP_2_dom"/>
</dbReference>
<keyword evidence="3" id="KW-0732">Signal</keyword>
<evidence type="ECO:0000313" key="9">
    <source>
        <dbReference type="EMBL" id="CAB4896857.1"/>
    </source>
</evidence>
<dbReference type="PANTHER" id="PTHR46847:SF1">
    <property type="entry name" value="D-ALLOSE-BINDING PERIPLASMIC PROTEIN-RELATED"/>
    <property type="match status" value="1"/>
</dbReference>
<dbReference type="EMBL" id="CAEZZP010000051">
    <property type="protein sequence ID" value="CAB4772936.1"/>
    <property type="molecule type" value="Genomic_DNA"/>
</dbReference>
<sequence>MTEEFSHIGRRRFLQGAAVVAIGGGLIAACGGDDDKSTDAAGDSSTPAVTEGGLIGLTLNGLNDYTKGVATGVYKALEGTDYSLEVVQVNYDAAQELAAAEAFLAKGVVGLIIQPNTVESAGAAAEKAVAQGVPAGNCIWPGASASDEFFVGVAELDSVQGGRLIGEYLIANATPGKVCVVQGVVGQGFSERIDEGLDEVLKDSGFEVVVREQGFFDRTKAVGVVENAFTAHPDLGIIVAYSASMSNGISQWLKDQGKDTVLHISSDADEEMIGWMKTPYQSATRYYSSAQTGLIAANAVLASLRGETPEFRTVVEQVMATSETIDSIVAANPYMFMEFKDKVQNI</sequence>
<comment type="similarity">
    <text evidence="2">Belongs to the bacterial solute-binding protein 2 family.</text>
</comment>
<dbReference type="GO" id="GO:0030246">
    <property type="term" value="F:carbohydrate binding"/>
    <property type="evidence" value="ECO:0007669"/>
    <property type="project" value="UniProtKB-ARBA"/>
</dbReference>
<evidence type="ECO:0000313" key="10">
    <source>
        <dbReference type="EMBL" id="CAB5025821.1"/>
    </source>
</evidence>
<dbReference type="SUPFAM" id="SSF53822">
    <property type="entry name" value="Periplasmic binding protein-like I"/>
    <property type="match status" value="1"/>
</dbReference>
<organism evidence="7">
    <name type="scientific">freshwater metagenome</name>
    <dbReference type="NCBI Taxonomy" id="449393"/>
    <lineage>
        <taxon>unclassified sequences</taxon>
        <taxon>metagenomes</taxon>
        <taxon>ecological metagenomes</taxon>
    </lineage>
</organism>
<dbReference type="Pfam" id="PF13407">
    <property type="entry name" value="Peripla_BP_4"/>
    <property type="match status" value="1"/>
</dbReference>
<dbReference type="InterPro" id="IPR006311">
    <property type="entry name" value="TAT_signal"/>
</dbReference>
<gene>
    <name evidence="5" type="ORF">UFOPK2658_01250</name>
    <name evidence="6" type="ORF">UFOPK2880_00928</name>
    <name evidence="7" type="ORF">UFOPK3004_00630</name>
    <name evidence="8" type="ORF">UFOPK3304_00913</name>
    <name evidence="9" type="ORF">UFOPK3494_00723</name>
    <name evidence="10" type="ORF">UFOPK4134_00559</name>
</gene>
<dbReference type="EMBL" id="CAEZYH010000057">
    <property type="protein sequence ID" value="CAB4723776.1"/>
    <property type="molecule type" value="Genomic_DNA"/>
</dbReference>
<dbReference type="Gene3D" id="3.40.50.2300">
    <property type="match status" value="2"/>
</dbReference>
<dbReference type="EMBL" id="CAFBLJ010000040">
    <property type="protein sequence ID" value="CAB4869409.1"/>
    <property type="molecule type" value="Genomic_DNA"/>
</dbReference>
<dbReference type="PROSITE" id="PS51318">
    <property type="entry name" value="TAT"/>
    <property type="match status" value="1"/>
</dbReference>
<feature type="domain" description="Periplasmic binding protein" evidence="4">
    <location>
        <begin position="63"/>
        <end position="307"/>
    </location>
</feature>
<evidence type="ECO:0000256" key="1">
    <source>
        <dbReference type="ARBA" id="ARBA00004196"/>
    </source>
</evidence>
<dbReference type="EMBL" id="CAFBMF010000034">
    <property type="protein sequence ID" value="CAB4896857.1"/>
    <property type="molecule type" value="Genomic_DNA"/>
</dbReference>
<comment type="subcellular location">
    <subcellularLocation>
        <location evidence="1">Cell envelope</location>
    </subcellularLocation>
</comment>
<evidence type="ECO:0000259" key="4">
    <source>
        <dbReference type="Pfam" id="PF13407"/>
    </source>
</evidence>
<dbReference type="GO" id="GO:0030313">
    <property type="term" value="C:cell envelope"/>
    <property type="evidence" value="ECO:0007669"/>
    <property type="project" value="UniProtKB-SubCell"/>
</dbReference>
<dbReference type="EMBL" id="CAFBPS010000027">
    <property type="protein sequence ID" value="CAB5025821.1"/>
    <property type="molecule type" value="Genomic_DNA"/>
</dbReference>
<evidence type="ECO:0000313" key="6">
    <source>
        <dbReference type="EMBL" id="CAB4772936.1"/>
    </source>
</evidence>
<dbReference type="EMBL" id="CAFAAL010000039">
    <property type="protein sequence ID" value="CAB4800212.1"/>
    <property type="molecule type" value="Genomic_DNA"/>
</dbReference>
<evidence type="ECO:0000256" key="3">
    <source>
        <dbReference type="ARBA" id="ARBA00022729"/>
    </source>
</evidence>
<proteinExistence type="inferred from homology"/>
<dbReference type="AlphaFoldDB" id="A0A6J6XTA4"/>
<name>A0A6J6XTA4_9ZZZZ</name>
<dbReference type="PANTHER" id="PTHR46847">
    <property type="entry name" value="D-ALLOSE-BINDING PERIPLASMIC PROTEIN-RELATED"/>
    <property type="match status" value="1"/>
</dbReference>